<evidence type="ECO:0000256" key="3">
    <source>
        <dbReference type="ARBA" id="ARBA00023125"/>
    </source>
</evidence>
<dbReference type="SUPFAM" id="SSF46785">
    <property type="entry name" value="Winged helix' DNA-binding domain"/>
    <property type="match status" value="1"/>
</dbReference>
<dbReference type="Pfam" id="PF03466">
    <property type="entry name" value="LysR_substrate"/>
    <property type="match status" value="1"/>
</dbReference>
<dbReference type="PROSITE" id="PS50931">
    <property type="entry name" value="HTH_LYSR"/>
    <property type="match status" value="1"/>
</dbReference>
<evidence type="ECO:0000313" key="7">
    <source>
        <dbReference type="Proteomes" id="UP001317705"/>
    </source>
</evidence>
<dbReference type="PRINTS" id="PR00039">
    <property type="entry name" value="HTHLYSR"/>
</dbReference>
<accession>A0ABM8EM51</accession>
<keyword evidence="2" id="KW-0805">Transcription regulation</keyword>
<reference evidence="6 7" key="1">
    <citation type="submission" date="2022-12" db="EMBL/GenBank/DDBJ databases">
        <title>Polyphasic characterization of Geotalea uranireducens NIT-SL11 newly isolated from a complex of sewage sludge and microbially reduced graphene oxide.</title>
        <authorList>
            <person name="Xie L."/>
            <person name="Yoshida N."/>
            <person name="Meng L."/>
        </authorList>
    </citation>
    <scope>NUCLEOTIDE SEQUENCE [LARGE SCALE GENOMIC DNA]</scope>
    <source>
        <strain evidence="6 7">NIT-SL11</strain>
    </source>
</reference>
<comment type="similarity">
    <text evidence="1">Belongs to the LysR transcriptional regulatory family.</text>
</comment>
<dbReference type="Proteomes" id="UP001317705">
    <property type="component" value="Chromosome"/>
</dbReference>
<keyword evidence="7" id="KW-1185">Reference proteome</keyword>
<organism evidence="6 7">
    <name type="scientific">Geotalea uraniireducens</name>
    <dbReference type="NCBI Taxonomy" id="351604"/>
    <lineage>
        <taxon>Bacteria</taxon>
        <taxon>Pseudomonadati</taxon>
        <taxon>Thermodesulfobacteriota</taxon>
        <taxon>Desulfuromonadia</taxon>
        <taxon>Geobacterales</taxon>
        <taxon>Geobacteraceae</taxon>
        <taxon>Geotalea</taxon>
    </lineage>
</organism>
<evidence type="ECO:0000259" key="5">
    <source>
        <dbReference type="PROSITE" id="PS50931"/>
    </source>
</evidence>
<dbReference type="InterPro" id="IPR036388">
    <property type="entry name" value="WH-like_DNA-bd_sf"/>
</dbReference>
<dbReference type="InterPro" id="IPR047788">
    <property type="entry name" value="LysR-like_Sec_metab"/>
</dbReference>
<feature type="domain" description="HTH lysR-type" evidence="5">
    <location>
        <begin position="1"/>
        <end position="58"/>
    </location>
</feature>
<dbReference type="InterPro" id="IPR000847">
    <property type="entry name" value="LysR_HTH_N"/>
</dbReference>
<dbReference type="InterPro" id="IPR005119">
    <property type="entry name" value="LysR_subst-bd"/>
</dbReference>
<protein>
    <submittedName>
        <fullName evidence="6">LysR family transcriptional regulator</fullName>
    </submittedName>
</protein>
<gene>
    <name evidence="6" type="ORF">GURASL_25540</name>
</gene>
<keyword evidence="4" id="KW-0804">Transcription</keyword>
<dbReference type="PANTHER" id="PTHR30126:SF91">
    <property type="entry name" value="LYSR FAMILY TRANSCRIPTIONAL REGULATOR"/>
    <property type="match status" value="1"/>
</dbReference>
<dbReference type="NCBIfam" id="NF040786">
    <property type="entry name" value="LysR_Sec_metab"/>
    <property type="match status" value="1"/>
</dbReference>
<dbReference type="InterPro" id="IPR036390">
    <property type="entry name" value="WH_DNA-bd_sf"/>
</dbReference>
<dbReference type="EMBL" id="AP027151">
    <property type="protein sequence ID" value="BDV43631.1"/>
    <property type="molecule type" value="Genomic_DNA"/>
</dbReference>
<evidence type="ECO:0000256" key="1">
    <source>
        <dbReference type="ARBA" id="ARBA00009437"/>
    </source>
</evidence>
<evidence type="ECO:0000256" key="2">
    <source>
        <dbReference type="ARBA" id="ARBA00023015"/>
    </source>
</evidence>
<dbReference type="RefSeq" id="WP_281999757.1">
    <property type="nucleotide sequence ID" value="NZ_AP027151.1"/>
</dbReference>
<keyword evidence="3" id="KW-0238">DNA-binding</keyword>
<dbReference type="Pfam" id="PF00126">
    <property type="entry name" value="HTH_1"/>
    <property type="match status" value="1"/>
</dbReference>
<proteinExistence type="inferred from homology"/>
<dbReference type="CDD" id="cd08420">
    <property type="entry name" value="PBP2_CysL_like"/>
    <property type="match status" value="1"/>
</dbReference>
<name>A0ABM8EM51_9BACT</name>
<dbReference type="SUPFAM" id="SSF53850">
    <property type="entry name" value="Periplasmic binding protein-like II"/>
    <property type="match status" value="1"/>
</dbReference>
<dbReference type="Gene3D" id="1.10.10.10">
    <property type="entry name" value="Winged helix-like DNA-binding domain superfamily/Winged helix DNA-binding domain"/>
    <property type="match status" value="1"/>
</dbReference>
<sequence length="297" mass="31889">MNLKQLEVFLAVAESGSFSRGAEATFITQSTVSQHIAALESELGIRLLDRTSRGALLTEGGKVLLDHARRVVAGTHEIEQAIKRFKGLDEVILRVGASNIPGDYMVPAALPQFLDRYPAVRLTLFQGDSRDILDKVSGEVVEIGIVGSRFDEEGISFAPLGRDEIKVVAGSAHPLAGRADLTLGMLLQQRFIMREAGSGTAKTVREALAAAGFSADRLDIRAALGSNEAVKAAVGGNLGLSFISEVSIRRELQRGELVELPVAGLTISRTFYLVTRSGRELSPAALAFVELMREIYG</sequence>
<evidence type="ECO:0000313" key="6">
    <source>
        <dbReference type="EMBL" id="BDV43631.1"/>
    </source>
</evidence>
<evidence type="ECO:0000256" key="4">
    <source>
        <dbReference type="ARBA" id="ARBA00023163"/>
    </source>
</evidence>
<dbReference type="Gene3D" id="3.40.190.290">
    <property type="match status" value="1"/>
</dbReference>
<dbReference type="PANTHER" id="PTHR30126">
    <property type="entry name" value="HTH-TYPE TRANSCRIPTIONAL REGULATOR"/>
    <property type="match status" value="1"/>
</dbReference>